<reference evidence="1" key="1">
    <citation type="journal article" date="2015" name="Nature">
        <title>Complex archaea that bridge the gap between prokaryotes and eukaryotes.</title>
        <authorList>
            <person name="Spang A."/>
            <person name="Saw J.H."/>
            <person name="Jorgensen S.L."/>
            <person name="Zaremba-Niedzwiedzka K."/>
            <person name="Martijn J."/>
            <person name="Lind A.E."/>
            <person name="van Eijk R."/>
            <person name="Schleper C."/>
            <person name="Guy L."/>
            <person name="Ettema T.J."/>
        </authorList>
    </citation>
    <scope>NUCLEOTIDE SEQUENCE</scope>
</reference>
<proteinExistence type="predicted"/>
<dbReference type="AlphaFoldDB" id="A0A0F9GLB2"/>
<dbReference type="EMBL" id="LAZR01017611">
    <property type="protein sequence ID" value="KKL99699.1"/>
    <property type="molecule type" value="Genomic_DNA"/>
</dbReference>
<sequence>MKSLAKFWRYHFKNDTGAPMDYDLGARIAIRSMPWKIASGDLNYGTVVTHNTQFTAGETVAAGSSRIASVVDNSSGVYQGVNGTFEITHDQGGASGTCSLFIEISDNDGNWPSASDDFDIDDLQRVSLLPIANTGEDKSRSVNFKFYL</sequence>
<organism evidence="1">
    <name type="scientific">marine sediment metagenome</name>
    <dbReference type="NCBI Taxonomy" id="412755"/>
    <lineage>
        <taxon>unclassified sequences</taxon>
        <taxon>metagenomes</taxon>
        <taxon>ecological metagenomes</taxon>
    </lineage>
</organism>
<name>A0A0F9GLB2_9ZZZZ</name>
<protein>
    <submittedName>
        <fullName evidence="1">Uncharacterized protein</fullName>
    </submittedName>
</protein>
<accession>A0A0F9GLB2</accession>
<comment type="caution">
    <text evidence="1">The sequence shown here is derived from an EMBL/GenBank/DDBJ whole genome shotgun (WGS) entry which is preliminary data.</text>
</comment>
<evidence type="ECO:0000313" key="1">
    <source>
        <dbReference type="EMBL" id="KKL99699.1"/>
    </source>
</evidence>
<gene>
    <name evidence="1" type="ORF">LCGC14_1811800</name>
</gene>